<organism evidence="1 2">
    <name type="scientific">Arsenicicoccus piscis</name>
    <dbReference type="NCBI Taxonomy" id="673954"/>
    <lineage>
        <taxon>Bacteria</taxon>
        <taxon>Bacillati</taxon>
        <taxon>Actinomycetota</taxon>
        <taxon>Actinomycetes</taxon>
        <taxon>Micrococcales</taxon>
        <taxon>Intrasporangiaceae</taxon>
        <taxon>Arsenicicoccus</taxon>
    </lineage>
</organism>
<proteinExistence type="predicted"/>
<sequence length="49" mass="5205">MPRFGRLTEQTAVGASREMLSELVERHGTVGDMVSTMAHSPPSSAATCN</sequence>
<reference evidence="2" key="1">
    <citation type="journal article" date="2019" name="Int. J. Syst. Evol. Microbiol.">
        <title>The Global Catalogue of Microorganisms (GCM) 10K type strain sequencing project: providing services to taxonomists for standard genome sequencing and annotation.</title>
        <authorList>
            <consortium name="The Broad Institute Genomics Platform"/>
            <consortium name="The Broad Institute Genome Sequencing Center for Infectious Disease"/>
            <person name="Wu L."/>
            <person name="Ma J."/>
        </authorList>
    </citation>
    <scope>NUCLEOTIDE SEQUENCE [LARGE SCALE GENOMIC DNA]</scope>
    <source>
        <strain evidence="2">NBRC 105830</strain>
    </source>
</reference>
<protein>
    <submittedName>
        <fullName evidence="1">Uncharacterized protein</fullName>
    </submittedName>
</protein>
<dbReference type="Proteomes" id="UP001157109">
    <property type="component" value="Unassembled WGS sequence"/>
</dbReference>
<gene>
    <name evidence="1" type="ORF">GCM10025862_40780</name>
</gene>
<dbReference type="RefSeq" id="WP_284285210.1">
    <property type="nucleotide sequence ID" value="NZ_BSUJ01000003.1"/>
</dbReference>
<keyword evidence="2" id="KW-1185">Reference proteome</keyword>
<comment type="caution">
    <text evidence="1">The sequence shown here is derived from an EMBL/GenBank/DDBJ whole genome shotgun (WGS) entry which is preliminary data.</text>
</comment>
<evidence type="ECO:0000313" key="2">
    <source>
        <dbReference type="Proteomes" id="UP001157109"/>
    </source>
</evidence>
<accession>A0ABQ6HUB9</accession>
<dbReference type="EMBL" id="BSUJ01000003">
    <property type="protein sequence ID" value="GMA22056.1"/>
    <property type="molecule type" value="Genomic_DNA"/>
</dbReference>
<evidence type="ECO:0000313" key="1">
    <source>
        <dbReference type="EMBL" id="GMA22056.1"/>
    </source>
</evidence>
<name>A0ABQ6HUB9_9MICO</name>